<dbReference type="Proteomes" id="UP000887560">
    <property type="component" value="Unplaced"/>
</dbReference>
<dbReference type="GO" id="GO:0000380">
    <property type="term" value="P:alternative mRNA splicing, via spliceosome"/>
    <property type="evidence" value="ECO:0007669"/>
    <property type="project" value="TreeGrafter"/>
</dbReference>
<dbReference type="PANTHER" id="PTHR13288:SF8">
    <property type="entry name" value="SPLICING FACTOR 45"/>
    <property type="match status" value="1"/>
</dbReference>
<accession>A0A915NPB7</accession>
<evidence type="ECO:0000313" key="2">
    <source>
        <dbReference type="Proteomes" id="UP000887560"/>
    </source>
</evidence>
<dbReference type="GO" id="GO:0003676">
    <property type="term" value="F:nucleic acid binding"/>
    <property type="evidence" value="ECO:0007669"/>
    <property type="project" value="InterPro"/>
</dbReference>
<dbReference type="GO" id="GO:0071011">
    <property type="term" value="C:precatalytic spliceosome"/>
    <property type="evidence" value="ECO:0007669"/>
    <property type="project" value="TreeGrafter"/>
</dbReference>
<dbReference type="InterPro" id="IPR000467">
    <property type="entry name" value="G_patch_dom"/>
</dbReference>
<dbReference type="AlphaFoldDB" id="A0A915NPB7"/>
<dbReference type="PROSITE" id="PS50174">
    <property type="entry name" value="G_PATCH"/>
    <property type="match status" value="1"/>
</dbReference>
<protein>
    <submittedName>
        <fullName evidence="3">G-patch domain-containing protein</fullName>
    </submittedName>
</protein>
<name>A0A915NPB7_9BILA</name>
<evidence type="ECO:0000313" key="3">
    <source>
        <dbReference type="WBParaSite" id="scf7180000420660.g5596"/>
    </source>
</evidence>
<dbReference type="Pfam" id="PF01585">
    <property type="entry name" value="G-patch"/>
    <property type="match status" value="1"/>
</dbReference>
<dbReference type="PANTHER" id="PTHR13288">
    <property type="entry name" value="SPLICING FACTOR 45 SPF45"/>
    <property type="match status" value="1"/>
</dbReference>
<dbReference type="WBParaSite" id="scf7180000420660.g5596">
    <property type="protein sequence ID" value="scf7180000420660.g5596"/>
    <property type="gene ID" value="scf7180000420660.g5596"/>
</dbReference>
<keyword evidence="2" id="KW-1185">Reference proteome</keyword>
<dbReference type="InterPro" id="IPR040052">
    <property type="entry name" value="RBM17"/>
</dbReference>
<evidence type="ECO:0000259" key="1">
    <source>
        <dbReference type="PROSITE" id="PS50174"/>
    </source>
</evidence>
<proteinExistence type="predicted"/>
<organism evidence="2 3">
    <name type="scientific">Meloidogyne floridensis</name>
    <dbReference type="NCBI Taxonomy" id="298350"/>
    <lineage>
        <taxon>Eukaryota</taxon>
        <taxon>Metazoa</taxon>
        <taxon>Ecdysozoa</taxon>
        <taxon>Nematoda</taxon>
        <taxon>Chromadorea</taxon>
        <taxon>Rhabditida</taxon>
        <taxon>Tylenchina</taxon>
        <taxon>Tylenchomorpha</taxon>
        <taxon>Tylenchoidea</taxon>
        <taxon>Meloidogynidae</taxon>
        <taxon>Meloidogyninae</taxon>
        <taxon>Meloidogyne</taxon>
    </lineage>
</organism>
<sequence>MGVPLTVLCCGFGKGVSRGLGVAATIMSKMGYREGSGLGAKEQGISRTLQVQRTGRNVGLIVGEEKASAVFTSLSEEGNNDGRRGGSIPTF</sequence>
<reference evidence="3" key="1">
    <citation type="submission" date="2022-11" db="UniProtKB">
        <authorList>
            <consortium name="WormBaseParasite"/>
        </authorList>
    </citation>
    <scope>IDENTIFICATION</scope>
</reference>
<dbReference type="GO" id="GO:0045292">
    <property type="term" value="P:mRNA cis splicing, via spliceosome"/>
    <property type="evidence" value="ECO:0007669"/>
    <property type="project" value="InterPro"/>
</dbReference>
<feature type="domain" description="G-patch" evidence="1">
    <location>
        <begin position="19"/>
        <end position="65"/>
    </location>
</feature>
<dbReference type="SMART" id="SM00443">
    <property type="entry name" value="G_patch"/>
    <property type="match status" value="1"/>
</dbReference>